<dbReference type="AlphaFoldDB" id="A0A136J884"/>
<gene>
    <name evidence="4" type="ORF">Micbo1qcDRAFT_194562</name>
</gene>
<accession>A0A136J884</accession>
<evidence type="ECO:0000256" key="2">
    <source>
        <dbReference type="SAM" id="Phobius"/>
    </source>
</evidence>
<feature type="compositionally biased region" description="Polar residues" evidence="1">
    <location>
        <begin position="435"/>
        <end position="471"/>
    </location>
</feature>
<reference evidence="5" key="1">
    <citation type="submission" date="2016-02" db="EMBL/GenBank/DDBJ databases">
        <title>Draft genome sequence of Microdochium bolleyi, a fungal endophyte of beachgrass.</title>
        <authorList>
            <consortium name="DOE Joint Genome Institute"/>
            <person name="David A.S."/>
            <person name="May G."/>
            <person name="Haridas S."/>
            <person name="Lim J."/>
            <person name="Wang M."/>
            <person name="Labutti K."/>
            <person name="Lipzen A."/>
            <person name="Barry K."/>
            <person name="Grigoriev I.V."/>
        </authorList>
    </citation>
    <scope>NUCLEOTIDE SEQUENCE [LARGE SCALE GENOMIC DNA]</scope>
    <source>
        <strain evidence="5">J235TASD1</strain>
    </source>
</reference>
<dbReference type="Proteomes" id="UP000070501">
    <property type="component" value="Unassembled WGS sequence"/>
</dbReference>
<proteinExistence type="predicted"/>
<keyword evidence="2" id="KW-0472">Membrane</keyword>
<evidence type="ECO:0008006" key="6">
    <source>
        <dbReference type="Google" id="ProtNLM"/>
    </source>
</evidence>
<feature type="compositionally biased region" description="Basic and acidic residues" evidence="1">
    <location>
        <begin position="484"/>
        <end position="493"/>
    </location>
</feature>
<feature type="chain" id="PRO_5007293557" description="Fucose-specific lectin" evidence="3">
    <location>
        <begin position="26"/>
        <end position="505"/>
    </location>
</feature>
<dbReference type="InParanoid" id="A0A136J884"/>
<keyword evidence="2" id="KW-1133">Transmembrane helix</keyword>
<dbReference type="OrthoDB" id="4696326at2759"/>
<keyword evidence="5" id="KW-1185">Reference proteome</keyword>
<keyword evidence="2" id="KW-0812">Transmembrane</keyword>
<evidence type="ECO:0000313" key="4">
    <source>
        <dbReference type="EMBL" id="KXJ93354.1"/>
    </source>
</evidence>
<feature type="region of interest" description="Disordered" evidence="1">
    <location>
        <begin position="235"/>
        <end position="255"/>
    </location>
</feature>
<dbReference type="SUPFAM" id="SSF89372">
    <property type="entry name" value="Fucose-specific lectin"/>
    <property type="match status" value="1"/>
</dbReference>
<dbReference type="Gene3D" id="2.120.10.70">
    <property type="entry name" value="Fucose-specific lectin"/>
    <property type="match status" value="1"/>
</dbReference>
<organism evidence="4 5">
    <name type="scientific">Microdochium bolleyi</name>
    <dbReference type="NCBI Taxonomy" id="196109"/>
    <lineage>
        <taxon>Eukaryota</taxon>
        <taxon>Fungi</taxon>
        <taxon>Dikarya</taxon>
        <taxon>Ascomycota</taxon>
        <taxon>Pezizomycotina</taxon>
        <taxon>Sordariomycetes</taxon>
        <taxon>Xylariomycetidae</taxon>
        <taxon>Xylariales</taxon>
        <taxon>Microdochiaceae</taxon>
        <taxon>Microdochium</taxon>
    </lineage>
</organism>
<feature type="signal peptide" evidence="3">
    <location>
        <begin position="1"/>
        <end position="25"/>
    </location>
</feature>
<protein>
    <recommendedName>
        <fullName evidence="6">Fucose-specific lectin</fullName>
    </recommendedName>
</protein>
<evidence type="ECO:0000256" key="1">
    <source>
        <dbReference type="SAM" id="MobiDB-lite"/>
    </source>
</evidence>
<evidence type="ECO:0000313" key="5">
    <source>
        <dbReference type="Proteomes" id="UP000070501"/>
    </source>
</evidence>
<evidence type="ECO:0000256" key="3">
    <source>
        <dbReference type="SAM" id="SignalP"/>
    </source>
</evidence>
<keyword evidence="3" id="KW-0732">Signal</keyword>
<feature type="transmembrane region" description="Helical" evidence="2">
    <location>
        <begin position="397"/>
        <end position="420"/>
    </location>
</feature>
<name>A0A136J884_9PEZI</name>
<feature type="region of interest" description="Disordered" evidence="1">
    <location>
        <begin position="427"/>
        <end position="505"/>
    </location>
</feature>
<sequence length="505" mass="54950">MDHRLVRFLAFWASVWWLFAGSARAGAVTVWKPVPFAPQVVVQDDASGRFFYSQCNSNGTTIFANNVTYALDIDKKLLPRRNTRLASVGWSADGDWGAIQYQTNAGDIVHSLWLCNVTGQLVSQGQWIVSNVAPSVHGDTGLASVILGRNAGFRIYYQDEDNSTCALSYSVIQGNWKYEGVISHDGAQGSAFSAAWTTPEKIHIARSRGAETIEVARLHNNETWNLSTFPTPLKNVSNTPTLSPSGPSDSTNATDIALNTTGAAPWKLDAWDGKASAMGYTIDNRTEGGVASIFYIGTDARLHQVEEIAGGWQKVADQNTSFWPVADSGNSDFGSTYDNKTGEVWLYYLSGRNMIAAYRSADRQWHPARILDKSNATVAGPTPQDAASGGLTTQAKIGLGAGIGLGAVAIIGLAVFVMVLRRRRARRDAEKWQEQRPTSQKATSEPSSAHSPVSTTHEGSWPRYSNSSASRNAGAWTAEAHSQPVHELEEQVRPQELMVEVQTKR</sequence>
<dbReference type="EMBL" id="KQ964248">
    <property type="protein sequence ID" value="KXJ93354.1"/>
    <property type="molecule type" value="Genomic_DNA"/>
</dbReference>